<dbReference type="SUPFAM" id="SSF58104">
    <property type="entry name" value="Methyl-accepting chemotaxis protein (MCP) signaling domain"/>
    <property type="match status" value="1"/>
</dbReference>
<gene>
    <name evidence="16" type="ORF">HOP52_02295</name>
</gene>
<dbReference type="Proteomes" id="UP000814385">
    <property type="component" value="Unassembled WGS sequence"/>
</dbReference>
<feature type="domain" description="HAMP" evidence="15">
    <location>
        <begin position="218"/>
        <end position="270"/>
    </location>
</feature>
<evidence type="ECO:0000256" key="3">
    <source>
        <dbReference type="ARBA" id="ARBA00022481"/>
    </source>
</evidence>
<proteinExistence type="inferred from homology"/>
<dbReference type="CDD" id="cd11386">
    <property type="entry name" value="MCP_signal"/>
    <property type="match status" value="1"/>
</dbReference>
<dbReference type="PRINTS" id="PR00260">
    <property type="entry name" value="CHEMTRNSDUCR"/>
</dbReference>
<evidence type="ECO:0000256" key="7">
    <source>
        <dbReference type="ARBA" id="ARBA00022989"/>
    </source>
</evidence>
<reference evidence="16 17" key="1">
    <citation type="submission" date="2020-05" db="EMBL/GenBank/DDBJ databases">
        <title>Comparative genomic analysis of denitrifying bacteria from Halomonas genus.</title>
        <authorList>
            <person name="Wang L."/>
            <person name="Shao Z."/>
        </authorList>
    </citation>
    <scope>NUCLEOTIDE SEQUENCE [LARGE SCALE GENOMIC DNA]</scope>
    <source>
        <strain evidence="16 17">A4</strain>
    </source>
</reference>
<dbReference type="Pfam" id="PF02203">
    <property type="entry name" value="TarH"/>
    <property type="match status" value="1"/>
</dbReference>
<keyword evidence="3" id="KW-0488">Methylation</keyword>
<dbReference type="InterPro" id="IPR004089">
    <property type="entry name" value="MCPsignal_dom"/>
</dbReference>
<dbReference type="PANTHER" id="PTHR43531:SF14">
    <property type="entry name" value="METHYL-ACCEPTING CHEMOTAXIS PROTEIN I-RELATED"/>
    <property type="match status" value="1"/>
</dbReference>
<evidence type="ECO:0000256" key="8">
    <source>
        <dbReference type="ARBA" id="ARBA00023136"/>
    </source>
</evidence>
<evidence type="ECO:0000259" key="14">
    <source>
        <dbReference type="PROSITE" id="PS50111"/>
    </source>
</evidence>
<dbReference type="PANTHER" id="PTHR43531">
    <property type="entry name" value="PROTEIN ICFG"/>
    <property type="match status" value="1"/>
</dbReference>
<evidence type="ECO:0000313" key="16">
    <source>
        <dbReference type="EMBL" id="MCG6656606.1"/>
    </source>
</evidence>
<evidence type="ECO:0000259" key="15">
    <source>
        <dbReference type="PROSITE" id="PS50885"/>
    </source>
</evidence>
<evidence type="ECO:0000256" key="9">
    <source>
        <dbReference type="ARBA" id="ARBA00023224"/>
    </source>
</evidence>
<feature type="compositionally biased region" description="Pro residues" evidence="12">
    <location>
        <begin position="542"/>
        <end position="551"/>
    </location>
</feature>
<dbReference type="EMBL" id="JABFUC010000002">
    <property type="protein sequence ID" value="MCG6656606.1"/>
    <property type="molecule type" value="Genomic_DNA"/>
</dbReference>
<dbReference type="SMART" id="SM00304">
    <property type="entry name" value="HAMP"/>
    <property type="match status" value="1"/>
</dbReference>
<evidence type="ECO:0000256" key="6">
    <source>
        <dbReference type="ARBA" id="ARBA00022692"/>
    </source>
</evidence>
<evidence type="ECO:0000256" key="10">
    <source>
        <dbReference type="ARBA" id="ARBA00029447"/>
    </source>
</evidence>
<keyword evidence="5" id="KW-0997">Cell inner membrane</keyword>
<evidence type="ECO:0000256" key="11">
    <source>
        <dbReference type="PROSITE-ProRule" id="PRU00284"/>
    </source>
</evidence>
<dbReference type="SMART" id="SM00283">
    <property type="entry name" value="MA"/>
    <property type="match status" value="1"/>
</dbReference>
<comment type="caution">
    <text evidence="16">The sequence shown here is derived from an EMBL/GenBank/DDBJ whole genome shotgun (WGS) entry which is preliminary data.</text>
</comment>
<keyword evidence="9 11" id="KW-0807">Transducer</keyword>
<keyword evidence="2" id="KW-1003">Cell membrane</keyword>
<comment type="subcellular location">
    <subcellularLocation>
        <location evidence="1">Cell inner membrane</location>
        <topology evidence="1">Multi-pass membrane protein</topology>
    </subcellularLocation>
</comment>
<keyword evidence="6 13" id="KW-0812">Transmembrane</keyword>
<accession>A0ABS9P4T1</accession>
<dbReference type="InterPro" id="IPR051310">
    <property type="entry name" value="MCP_chemotaxis"/>
</dbReference>
<feature type="transmembrane region" description="Helical" evidence="13">
    <location>
        <begin position="196"/>
        <end position="217"/>
    </location>
</feature>
<evidence type="ECO:0000256" key="2">
    <source>
        <dbReference type="ARBA" id="ARBA00022475"/>
    </source>
</evidence>
<evidence type="ECO:0000313" key="17">
    <source>
        <dbReference type="Proteomes" id="UP000814385"/>
    </source>
</evidence>
<evidence type="ECO:0000256" key="5">
    <source>
        <dbReference type="ARBA" id="ARBA00022519"/>
    </source>
</evidence>
<keyword evidence="17" id="KW-1185">Reference proteome</keyword>
<evidence type="ECO:0000256" key="4">
    <source>
        <dbReference type="ARBA" id="ARBA00022500"/>
    </source>
</evidence>
<organism evidence="16 17">
    <name type="scientific">Billgrantia campisalis</name>
    <dbReference type="NCBI Taxonomy" id="74661"/>
    <lineage>
        <taxon>Bacteria</taxon>
        <taxon>Pseudomonadati</taxon>
        <taxon>Pseudomonadota</taxon>
        <taxon>Gammaproteobacteria</taxon>
        <taxon>Oceanospirillales</taxon>
        <taxon>Halomonadaceae</taxon>
        <taxon>Billgrantia</taxon>
    </lineage>
</organism>
<dbReference type="Gene3D" id="1.10.287.950">
    <property type="entry name" value="Methyl-accepting chemotaxis protein"/>
    <property type="match status" value="1"/>
</dbReference>
<evidence type="ECO:0000256" key="13">
    <source>
        <dbReference type="SAM" id="Phobius"/>
    </source>
</evidence>
<protein>
    <submittedName>
        <fullName evidence="16">HAMP domain-containing protein</fullName>
    </submittedName>
</protein>
<dbReference type="PROSITE" id="PS50111">
    <property type="entry name" value="CHEMOTAXIS_TRANSDUC_2"/>
    <property type="match status" value="1"/>
</dbReference>
<dbReference type="RefSeq" id="WP_238975562.1">
    <property type="nucleotide sequence ID" value="NZ_JABFUC010000002.1"/>
</dbReference>
<dbReference type="InterPro" id="IPR003122">
    <property type="entry name" value="Tar_rcpt_lig-bd"/>
</dbReference>
<dbReference type="InterPro" id="IPR003660">
    <property type="entry name" value="HAMP_dom"/>
</dbReference>
<dbReference type="PROSITE" id="PS50885">
    <property type="entry name" value="HAMP"/>
    <property type="match status" value="1"/>
</dbReference>
<keyword evidence="8 13" id="KW-0472">Membrane</keyword>
<dbReference type="InterPro" id="IPR004090">
    <property type="entry name" value="Chemotax_Me-accpt_rcpt"/>
</dbReference>
<feature type="region of interest" description="Disordered" evidence="12">
    <location>
        <begin position="536"/>
        <end position="571"/>
    </location>
</feature>
<dbReference type="Pfam" id="PF00015">
    <property type="entry name" value="MCPsignal"/>
    <property type="match status" value="1"/>
</dbReference>
<evidence type="ECO:0000256" key="1">
    <source>
        <dbReference type="ARBA" id="ARBA00004429"/>
    </source>
</evidence>
<keyword evidence="4" id="KW-0145">Chemotaxis</keyword>
<name>A0ABS9P4T1_9GAMM</name>
<sequence>MNLTIKARLILLIALLVALIAVVGSLGIRGMTAMDSAIDTIYEDRLVPVQQLTRIDELMRDSIIELNQISLTHDHAGDEAASQANRQPYLDTVDANIEAMERVWTTYMATFLTPREAQLAERYADQRRAFFQQGLEPAIALYEAGRIDQASAHMIEATRPAFIAANQTLYELIELQGEVARAEYAASQSTFDFMRLLTAAMIVLALLIASLGGWTLIRAITRPLGRMIEYFQAIAAGNLDNRIEVERRDEIGLALQSLSETQTQQRELVARIQSSAQAIHAASGEIASGNHDLSQRTEEQAASLQETATSMEQVASTVKQNAENTRQANELARNARQLADNGGDKTTQAMGKMQELEESAEKIGSIISVIDGIAFQTNILALNASVEAARAGEQGRGFAVVAGEVRNLAQRCATAAKEIQTLVTLDGELVKDGSALVKQAGEAIEQVVGSVRQVSELIADINAASEEQSQAVEQVSVAVSQMDQVTQQNATLVEQSAAAASALKSQAGLLAEAVSSFRMGESPAGKASPGELVLAADSMPQPSAPPVPEADPMPRAARQRKAAAEPEWEAF</sequence>
<dbReference type="CDD" id="cd06225">
    <property type="entry name" value="HAMP"/>
    <property type="match status" value="1"/>
</dbReference>
<dbReference type="Pfam" id="PF00672">
    <property type="entry name" value="HAMP"/>
    <property type="match status" value="1"/>
</dbReference>
<keyword evidence="7 13" id="KW-1133">Transmembrane helix</keyword>
<comment type="similarity">
    <text evidence="10">Belongs to the methyl-accepting chemotaxis (MCP) protein family.</text>
</comment>
<evidence type="ECO:0000256" key="12">
    <source>
        <dbReference type="SAM" id="MobiDB-lite"/>
    </source>
</evidence>
<feature type="region of interest" description="Disordered" evidence="12">
    <location>
        <begin position="335"/>
        <end position="355"/>
    </location>
</feature>
<feature type="domain" description="Methyl-accepting transducer" evidence="14">
    <location>
        <begin position="275"/>
        <end position="504"/>
    </location>
</feature>